<proteinExistence type="predicted"/>
<dbReference type="OrthoDB" id="7560784at2"/>
<reference evidence="3" key="1">
    <citation type="submission" date="2016-04" db="EMBL/GenBank/DDBJ databases">
        <authorList>
            <person name="Chen L."/>
            <person name="Zhuang W."/>
            <person name="Wang G."/>
        </authorList>
    </citation>
    <scope>NUCLEOTIDE SEQUENCE [LARGE SCALE GENOMIC DNA]</scope>
    <source>
        <strain evidence="3">208</strain>
    </source>
</reference>
<name>A0A1V9GCT3_9BACT</name>
<keyword evidence="3" id="KW-1185">Reference proteome</keyword>
<dbReference type="AlphaFoldDB" id="A0A1V9GCT3"/>
<evidence type="ECO:0000313" key="2">
    <source>
        <dbReference type="EMBL" id="OQP68347.1"/>
    </source>
</evidence>
<accession>A0A1V9GCT3</accession>
<dbReference type="EMBL" id="LWBP01000001">
    <property type="protein sequence ID" value="OQP68347.1"/>
    <property type="molecule type" value="Genomic_DNA"/>
</dbReference>
<gene>
    <name evidence="2" type="ORF">A4R26_00625</name>
</gene>
<evidence type="ECO:0000259" key="1">
    <source>
        <dbReference type="Pfam" id="PF14065"/>
    </source>
</evidence>
<organism evidence="2 3">
    <name type="scientific">Niastella populi</name>
    <dbReference type="NCBI Taxonomy" id="550983"/>
    <lineage>
        <taxon>Bacteria</taxon>
        <taxon>Pseudomonadati</taxon>
        <taxon>Bacteroidota</taxon>
        <taxon>Chitinophagia</taxon>
        <taxon>Chitinophagales</taxon>
        <taxon>Chitinophagaceae</taxon>
        <taxon>Niastella</taxon>
    </lineage>
</organism>
<protein>
    <recommendedName>
        <fullName evidence="1">Pvc16 N-terminal domain-containing protein</fullName>
    </recommendedName>
</protein>
<comment type="caution">
    <text evidence="2">The sequence shown here is derived from an EMBL/GenBank/DDBJ whole genome shotgun (WGS) entry which is preliminary data.</text>
</comment>
<dbReference type="Pfam" id="PF14065">
    <property type="entry name" value="Pvc16_N"/>
    <property type="match status" value="1"/>
</dbReference>
<dbReference type="RefSeq" id="WP_081158598.1">
    <property type="nucleotide sequence ID" value="NZ_LWBP01000001.1"/>
</dbReference>
<dbReference type="STRING" id="550983.A4R26_00625"/>
<dbReference type="Proteomes" id="UP000192276">
    <property type="component" value="Unassembled WGS sequence"/>
</dbReference>
<evidence type="ECO:0000313" key="3">
    <source>
        <dbReference type="Proteomes" id="UP000192276"/>
    </source>
</evidence>
<sequence length="214" mass="24169">MIHDAISLIRKELVVYLAAHGYSPESNADTMVVVENIALFESNSPANLDDKIVFTLVNIEEESTLKNTPYQKRNGGNTARYENPPVYLNLYLLVTSCNKTAGQNDNNYLDALEKLSHVIRFFQGRNSFSLATSSSYDPDKFVNDDLINMSIKAELYTLSFEQINYLWASLGGKQMPFVMYKLRLVAITDRKLVREVPLIEELTNNSSSTKMPPA</sequence>
<dbReference type="InterPro" id="IPR025351">
    <property type="entry name" value="Pvc16_N"/>
</dbReference>
<feature type="domain" description="Pvc16 N-terminal" evidence="1">
    <location>
        <begin position="12"/>
        <end position="200"/>
    </location>
</feature>